<reference evidence="2 3" key="1">
    <citation type="submission" date="2024-11" db="EMBL/GenBank/DDBJ databases">
        <title>Chromosome-level genome assembly of the freshwater bivalve Anodonta woodiana.</title>
        <authorList>
            <person name="Chen X."/>
        </authorList>
    </citation>
    <scope>NUCLEOTIDE SEQUENCE [LARGE SCALE GENOMIC DNA]</scope>
    <source>
        <strain evidence="2">MN2024</strain>
        <tissue evidence="2">Gills</tissue>
    </source>
</reference>
<feature type="region of interest" description="Disordered" evidence="1">
    <location>
        <begin position="63"/>
        <end position="165"/>
    </location>
</feature>
<gene>
    <name evidence="2" type="ORF">ACJMK2_021853</name>
</gene>
<accession>A0ABD3THC7</accession>
<proteinExistence type="predicted"/>
<dbReference type="EMBL" id="JBJQND010000018">
    <property type="protein sequence ID" value="KAL3836420.1"/>
    <property type="molecule type" value="Genomic_DNA"/>
</dbReference>
<dbReference type="AlphaFoldDB" id="A0ABD3THC7"/>
<evidence type="ECO:0000313" key="3">
    <source>
        <dbReference type="Proteomes" id="UP001634394"/>
    </source>
</evidence>
<feature type="compositionally biased region" description="Basic and acidic residues" evidence="1">
    <location>
        <begin position="118"/>
        <end position="165"/>
    </location>
</feature>
<comment type="caution">
    <text evidence="2">The sequence shown here is derived from an EMBL/GenBank/DDBJ whole genome shotgun (WGS) entry which is preliminary data.</text>
</comment>
<sequence>MAARPAGYNNSLPRKFNKPASPQYFPDYRFKGFPAGYMVEAHNPLRVQPSADVHDRHIDKYFGKGVDDSTYQSPLPPIGDKQDFFPSNQQFDDANLPPLQTPKRDNPPLSPPRSPRRVVRDPLRELTTAERGKRIKEQEIADADLREYRYKKELEKERQREEQKL</sequence>
<evidence type="ECO:0000256" key="1">
    <source>
        <dbReference type="SAM" id="MobiDB-lite"/>
    </source>
</evidence>
<protein>
    <submittedName>
        <fullName evidence="2">Uncharacterized protein</fullName>
    </submittedName>
</protein>
<dbReference type="Proteomes" id="UP001634394">
    <property type="component" value="Unassembled WGS sequence"/>
</dbReference>
<feature type="non-terminal residue" evidence="2">
    <location>
        <position position="165"/>
    </location>
</feature>
<keyword evidence="3" id="KW-1185">Reference proteome</keyword>
<evidence type="ECO:0000313" key="2">
    <source>
        <dbReference type="EMBL" id="KAL3836420.1"/>
    </source>
</evidence>
<feature type="region of interest" description="Disordered" evidence="1">
    <location>
        <begin position="1"/>
        <end position="20"/>
    </location>
</feature>
<organism evidence="2 3">
    <name type="scientific">Sinanodonta woodiana</name>
    <name type="common">Chinese pond mussel</name>
    <name type="synonym">Anodonta woodiana</name>
    <dbReference type="NCBI Taxonomy" id="1069815"/>
    <lineage>
        <taxon>Eukaryota</taxon>
        <taxon>Metazoa</taxon>
        <taxon>Spiralia</taxon>
        <taxon>Lophotrochozoa</taxon>
        <taxon>Mollusca</taxon>
        <taxon>Bivalvia</taxon>
        <taxon>Autobranchia</taxon>
        <taxon>Heteroconchia</taxon>
        <taxon>Palaeoheterodonta</taxon>
        <taxon>Unionida</taxon>
        <taxon>Unionoidea</taxon>
        <taxon>Unionidae</taxon>
        <taxon>Unioninae</taxon>
        <taxon>Sinanodonta</taxon>
    </lineage>
</organism>
<name>A0ABD3THC7_SINWO</name>